<dbReference type="RefSeq" id="WP_307503920.1">
    <property type="nucleotide sequence ID" value="NZ_BAAACE010000001.1"/>
</dbReference>
<dbReference type="PROSITE" id="PS50930">
    <property type="entry name" value="HTH_LYTTR"/>
    <property type="match status" value="1"/>
</dbReference>
<organism evidence="2 3">
    <name type="scientific">Paraclostridium ghonii</name>
    <dbReference type="NCBI Taxonomy" id="29358"/>
    <lineage>
        <taxon>Bacteria</taxon>
        <taxon>Bacillati</taxon>
        <taxon>Bacillota</taxon>
        <taxon>Clostridia</taxon>
        <taxon>Peptostreptococcales</taxon>
        <taxon>Peptostreptococcaceae</taxon>
        <taxon>Paraclostridium</taxon>
    </lineage>
</organism>
<accession>A0ABU0MZH2</accession>
<dbReference type="Proteomes" id="UP001232584">
    <property type="component" value="Unassembled WGS sequence"/>
</dbReference>
<dbReference type="GO" id="GO:0003677">
    <property type="term" value="F:DNA binding"/>
    <property type="evidence" value="ECO:0007669"/>
    <property type="project" value="UniProtKB-KW"/>
</dbReference>
<keyword evidence="2" id="KW-0238">DNA-binding</keyword>
<dbReference type="PANTHER" id="PTHR37299">
    <property type="entry name" value="TRANSCRIPTIONAL REGULATOR-RELATED"/>
    <property type="match status" value="1"/>
</dbReference>
<dbReference type="InterPro" id="IPR046947">
    <property type="entry name" value="LytR-like"/>
</dbReference>
<dbReference type="Pfam" id="PF04397">
    <property type="entry name" value="LytTR"/>
    <property type="match status" value="1"/>
</dbReference>
<gene>
    <name evidence="2" type="ORF">QOZ92_000974</name>
</gene>
<evidence type="ECO:0000313" key="2">
    <source>
        <dbReference type="EMBL" id="MDQ0555861.1"/>
    </source>
</evidence>
<keyword evidence="3" id="KW-1185">Reference proteome</keyword>
<evidence type="ECO:0000259" key="1">
    <source>
        <dbReference type="PROSITE" id="PS50930"/>
    </source>
</evidence>
<dbReference type="Gene3D" id="2.40.50.1020">
    <property type="entry name" value="LytTr DNA-binding domain"/>
    <property type="match status" value="1"/>
</dbReference>
<dbReference type="EMBL" id="JAUSWG010000003">
    <property type="protein sequence ID" value="MDQ0555861.1"/>
    <property type="molecule type" value="Genomic_DNA"/>
</dbReference>
<feature type="domain" description="HTH LytTR-type" evidence="1">
    <location>
        <begin position="76"/>
        <end position="182"/>
    </location>
</feature>
<protein>
    <submittedName>
        <fullName evidence="2">DNA-binding LytR/AlgR family response regulator</fullName>
    </submittedName>
</protein>
<dbReference type="PANTHER" id="PTHR37299:SF1">
    <property type="entry name" value="STAGE 0 SPORULATION PROTEIN A HOMOLOG"/>
    <property type="match status" value="1"/>
</dbReference>
<name>A0ABU0MZH2_9FIRM</name>
<proteinExistence type="predicted"/>
<dbReference type="SMART" id="SM00850">
    <property type="entry name" value="LytTR"/>
    <property type="match status" value="1"/>
</dbReference>
<reference evidence="2 3" key="1">
    <citation type="submission" date="2023-07" db="EMBL/GenBank/DDBJ databases">
        <title>Genomic Encyclopedia of Type Strains, Phase IV (KMG-IV): sequencing the most valuable type-strain genomes for metagenomic binning, comparative biology and taxonomic classification.</title>
        <authorList>
            <person name="Goeker M."/>
        </authorList>
    </citation>
    <scope>NUCLEOTIDE SEQUENCE [LARGE SCALE GENOMIC DNA]</scope>
    <source>
        <strain evidence="2 3">DSM 15049</strain>
    </source>
</reference>
<evidence type="ECO:0000313" key="3">
    <source>
        <dbReference type="Proteomes" id="UP001232584"/>
    </source>
</evidence>
<sequence length="182" mass="21381">MVKILKLNSNESKELELHKFLKNNFDLDVISYPEVGFKHSVIIFCNRETDSNEQINDISTHQNNEKISSKIFSKKIVASNGNNKILLNTDNILYFYYEDNSVNVVIEDNSIFKVNHSLSFWEDKLSEEYFIRCQKGFLVNIEKVVEVIPYFNATLALKFKNHDKFVPVGRKFVKQFKDIICW</sequence>
<comment type="caution">
    <text evidence="2">The sequence shown here is derived from an EMBL/GenBank/DDBJ whole genome shotgun (WGS) entry which is preliminary data.</text>
</comment>
<dbReference type="InterPro" id="IPR007492">
    <property type="entry name" value="LytTR_DNA-bd_dom"/>
</dbReference>